<name>A0ACC3ABB0_9EURO</name>
<reference evidence="1" key="1">
    <citation type="submission" date="2022-10" db="EMBL/GenBank/DDBJ databases">
        <title>Culturing micro-colonial fungi from biological soil crusts in the Mojave desert and describing Neophaeococcomyces mojavensis, and introducing the new genera and species Taxawa tesnikishii.</title>
        <authorList>
            <person name="Kurbessoian T."/>
            <person name="Stajich J.E."/>
        </authorList>
    </citation>
    <scope>NUCLEOTIDE SEQUENCE</scope>
    <source>
        <strain evidence="1">JES_112</strain>
    </source>
</reference>
<dbReference type="EMBL" id="JAPDRQ010000047">
    <property type="protein sequence ID" value="KAJ9658741.1"/>
    <property type="molecule type" value="Genomic_DNA"/>
</dbReference>
<sequence length="495" mass="55724">MKFRDVSFGIVLLSVVEAYLTLYFAPQLRPTGGLGRLGARLFVLNVILYGIWAGVIYPFFLSPLRHIPSPKGGSILFGHSLQARFSKPRGEKSRQWMEEIPNEGLIRIRDFFNQDAVIPTSHEILKTILHDNTYDYEKQPRVVEILRRVLGDGLILVEGDVHKFQRKHLLPSFQVKVIRDLYPVFWSKACEMTQMLAGMTAEPEVEIGVWCTRVTLDIIGIAGFGRDFHSLKNPHDEFVEQYNMLLEPDSAKAIFFALNLMFPGKLVNSIPFWDIPKKFLNISGNLNNFAYNLSKDRRAELSSPKLSTAEKEKRHDILSLLVKSNDFTDHELAHQVLTMMAAGHETTSSTLSWCIYFLALNPQIQTELREEIRASLPSPNVLQSESITAAQIDTLALLNGVCNETLRLYPTVPVTTREAIRPTRLGNYMLPAGTSVIISPWAINRSASFWGEDALEFKPGRWINADGSPNKTGGAMSNYSNMTFLHGPRSCIGQG</sequence>
<proteinExistence type="predicted"/>
<comment type="caution">
    <text evidence="1">The sequence shown here is derived from an EMBL/GenBank/DDBJ whole genome shotgun (WGS) entry which is preliminary data.</text>
</comment>
<evidence type="ECO:0000313" key="2">
    <source>
        <dbReference type="Proteomes" id="UP001172386"/>
    </source>
</evidence>
<keyword evidence="2" id="KW-1185">Reference proteome</keyword>
<gene>
    <name evidence="1" type="ORF">H2198_003487</name>
</gene>
<protein>
    <submittedName>
        <fullName evidence="1">Uncharacterized protein</fullName>
    </submittedName>
</protein>
<accession>A0ACC3ABB0</accession>
<evidence type="ECO:0000313" key="1">
    <source>
        <dbReference type="EMBL" id="KAJ9658741.1"/>
    </source>
</evidence>
<organism evidence="1 2">
    <name type="scientific">Neophaeococcomyces mojaviensis</name>
    <dbReference type="NCBI Taxonomy" id="3383035"/>
    <lineage>
        <taxon>Eukaryota</taxon>
        <taxon>Fungi</taxon>
        <taxon>Dikarya</taxon>
        <taxon>Ascomycota</taxon>
        <taxon>Pezizomycotina</taxon>
        <taxon>Eurotiomycetes</taxon>
        <taxon>Chaetothyriomycetidae</taxon>
        <taxon>Chaetothyriales</taxon>
        <taxon>Chaetothyriales incertae sedis</taxon>
        <taxon>Neophaeococcomyces</taxon>
    </lineage>
</organism>
<dbReference type="Proteomes" id="UP001172386">
    <property type="component" value="Unassembled WGS sequence"/>
</dbReference>